<protein>
    <submittedName>
        <fullName evidence="2">Uncharacterized protein</fullName>
    </submittedName>
</protein>
<accession>A0A0D1EHY9</accession>
<dbReference type="Proteomes" id="UP000032232">
    <property type="component" value="Unassembled WGS sequence"/>
</dbReference>
<organism evidence="2 3">
    <name type="scientific">Jannaschia aquimarina</name>
    <dbReference type="NCBI Taxonomy" id="935700"/>
    <lineage>
        <taxon>Bacteria</taxon>
        <taxon>Pseudomonadati</taxon>
        <taxon>Pseudomonadota</taxon>
        <taxon>Alphaproteobacteria</taxon>
        <taxon>Rhodobacterales</taxon>
        <taxon>Roseobacteraceae</taxon>
        <taxon>Jannaschia</taxon>
    </lineage>
</organism>
<keyword evidence="1" id="KW-0472">Membrane</keyword>
<gene>
    <name evidence="2" type="ORF">jaqu_28890</name>
</gene>
<evidence type="ECO:0000313" key="2">
    <source>
        <dbReference type="EMBL" id="KIT15455.1"/>
    </source>
</evidence>
<name>A0A0D1EHY9_9RHOB</name>
<feature type="transmembrane region" description="Helical" evidence="1">
    <location>
        <begin position="28"/>
        <end position="53"/>
    </location>
</feature>
<dbReference type="PATRIC" id="fig|935700.4.peg.2990"/>
<keyword evidence="1" id="KW-1133">Transmembrane helix</keyword>
<keyword evidence="3" id="KW-1185">Reference proteome</keyword>
<dbReference type="EMBL" id="JYFE01000050">
    <property type="protein sequence ID" value="KIT15455.1"/>
    <property type="molecule type" value="Genomic_DNA"/>
</dbReference>
<sequence>MTAISSGGGGRPITGGLTRGKIRLRSTLLSGVAAFAGADLVLAVAGVGGIIGLSENDVAIPLAGSKKAKTASFFRKRPTKI</sequence>
<comment type="caution">
    <text evidence="2">The sequence shown here is derived from an EMBL/GenBank/DDBJ whole genome shotgun (WGS) entry which is preliminary data.</text>
</comment>
<keyword evidence="1" id="KW-0812">Transmembrane</keyword>
<dbReference type="AlphaFoldDB" id="A0A0D1EHY9"/>
<proteinExistence type="predicted"/>
<reference evidence="2 3" key="1">
    <citation type="submission" date="2015-02" db="EMBL/GenBank/DDBJ databases">
        <title>Genome Sequence of Jannaschia aquimarina DSM28248, a member of the Roseobacter clade.</title>
        <authorList>
            <person name="Voget S."/>
            <person name="Daniel R."/>
        </authorList>
    </citation>
    <scope>NUCLEOTIDE SEQUENCE [LARGE SCALE GENOMIC DNA]</scope>
    <source>
        <strain evidence="2 3">GSW-M26</strain>
    </source>
</reference>
<evidence type="ECO:0000256" key="1">
    <source>
        <dbReference type="SAM" id="Phobius"/>
    </source>
</evidence>
<dbReference type="RefSeq" id="WP_043919671.1">
    <property type="nucleotide sequence ID" value="NZ_FZPF01000008.1"/>
</dbReference>
<evidence type="ECO:0000313" key="3">
    <source>
        <dbReference type="Proteomes" id="UP000032232"/>
    </source>
</evidence>